<organism evidence="2 3">
    <name type="scientific">Ascobolus immersus RN42</name>
    <dbReference type="NCBI Taxonomy" id="1160509"/>
    <lineage>
        <taxon>Eukaryota</taxon>
        <taxon>Fungi</taxon>
        <taxon>Dikarya</taxon>
        <taxon>Ascomycota</taxon>
        <taxon>Pezizomycotina</taxon>
        <taxon>Pezizomycetes</taxon>
        <taxon>Pezizales</taxon>
        <taxon>Ascobolaceae</taxon>
        <taxon>Ascobolus</taxon>
    </lineage>
</organism>
<keyword evidence="3" id="KW-1185">Reference proteome</keyword>
<dbReference type="Proteomes" id="UP000275078">
    <property type="component" value="Unassembled WGS sequence"/>
</dbReference>
<dbReference type="EMBL" id="ML119751">
    <property type="protein sequence ID" value="RPA76075.1"/>
    <property type="molecule type" value="Genomic_DNA"/>
</dbReference>
<evidence type="ECO:0000313" key="3">
    <source>
        <dbReference type="Proteomes" id="UP000275078"/>
    </source>
</evidence>
<proteinExistence type="predicted"/>
<gene>
    <name evidence="2" type="ORF">BJ508DRAFT_311395</name>
</gene>
<feature type="chain" id="PRO_5017922024" evidence="1">
    <location>
        <begin position="20"/>
        <end position="323"/>
    </location>
</feature>
<sequence length="323" mass="35010">MHYRTIIIIAATCALPALSFPTHESSDLELISQTHSARSIDFADYDDDEVKSAVFPILANVLRTVVAKNPPPVQSAEKARNRAATPFGSMGGYRRSVNVDEDEIEEVKSAVFPLLANLLRTVVAKNPPPVQSAEKARNRAATPFGSMGGYRRSLNMDEDEFDEVKSAVFPVLANLLRTVVAKNPPPVQSAEKARNRAATPFGSMGGYRRSVNVDDDDFEEVKSAVFPILANVLRTVVANNPPPVQSAEKARNRAATPFGSMGGYRRSLDDIDDDEDDEEVKSAFVPAAARFLAQAIAKNPPPVQSADRARLRAASPFGSMGGW</sequence>
<dbReference type="AlphaFoldDB" id="A0A3N4HQG7"/>
<keyword evidence="1" id="KW-0732">Signal</keyword>
<feature type="signal peptide" evidence="1">
    <location>
        <begin position="1"/>
        <end position="19"/>
    </location>
</feature>
<evidence type="ECO:0000313" key="2">
    <source>
        <dbReference type="EMBL" id="RPA76075.1"/>
    </source>
</evidence>
<reference evidence="2 3" key="1">
    <citation type="journal article" date="2018" name="Nat. Ecol. Evol.">
        <title>Pezizomycetes genomes reveal the molecular basis of ectomycorrhizal truffle lifestyle.</title>
        <authorList>
            <person name="Murat C."/>
            <person name="Payen T."/>
            <person name="Noel B."/>
            <person name="Kuo A."/>
            <person name="Morin E."/>
            <person name="Chen J."/>
            <person name="Kohler A."/>
            <person name="Krizsan K."/>
            <person name="Balestrini R."/>
            <person name="Da Silva C."/>
            <person name="Montanini B."/>
            <person name="Hainaut M."/>
            <person name="Levati E."/>
            <person name="Barry K.W."/>
            <person name="Belfiori B."/>
            <person name="Cichocki N."/>
            <person name="Clum A."/>
            <person name="Dockter R.B."/>
            <person name="Fauchery L."/>
            <person name="Guy J."/>
            <person name="Iotti M."/>
            <person name="Le Tacon F."/>
            <person name="Lindquist E.A."/>
            <person name="Lipzen A."/>
            <person name="Malagnac F."/>
            <person name="Mello A."/>
            <person name="Molinier V."/>
            <person name="Miyauchi S."/>
            <person name="Poulain J."/>
            <person name="Riccioni C."/>
            <person name="Rubini A."/>
            <person name="Sitrit Y."/>
            <person name="Splivallo R."/>
            <person name="Traeger S."/>
            <person name="Wang M."/>
            <person name="Zifcakova L."/>
            <person name="Wipf D."/>
            <person name="Zambonelli A."/>
            <person name="Paolocci F."/>
            <person name="Nowrousian M."/>
            <person name="Ottonello S."/>
            <person name="Baldrian P."/>
            <person name="Spatafora J.W."/>
            <person name="Henrissat B."/>
            <person name="Nagy L.G."/>
            <person name="Aury J.M."/>
            <person name="Wincker P."/>
            <person name="Grigoriev I.V."/>
            <person name="Bonfante P."/>
            <person name="Martin F.M."/>
        </authorList>
    </citation>
    <scope>NUCLEOTIDE SEQUENCE [LARGE SCALE GENOMIC DNA]</scope>
    <source>
        <strain evidence="2 3">RN42</strain>
    </source>
</reference>
<protein>
    <submittedName>
        <fullName evidence="2">Uncharacterized protein</fullName>
    </submittedName>
</protein>
<evidence type="ECO:0000256" key="1">
    <source>
        <dbReference type="SAM" id="SignalP"/>
    </source>
</evidence>
<accession>A0A3N4HQG7</accession>
<name>A0A3N4HQG7_ASCIM</name>